<evidence type="ECO:0000313" key="4">
    <source>
        <dbReference type="Proteomes" id="UP000660668"/>
    </source>
</evidence>
<dbReference type="Pfam" id="PF07859">
    <property type="entry name" value="Abhydrolase_3"/>
    <property type="match status" value="1"/>
</dbReference>
<organism evidence="3 4">
    <name type="scientific">Nocardioides agariphilus</name>
    <dbReference type="NCBI Taxonomy" id="433664"/>
    <lineage>
        <taxon>Bacteria</taxon>
        <taxon>Bacillati</taxon>
        <taxon>Actinomycetota</taxon>
        <taxon>Actinomycetes</taxon>
        <taxon>Propionibacteriales</taxon>
        <taxon>Nocardioidaceae</taxon>
        <taxon>Nocardioides</taxon>
    </lineage>
</organism>
<reference evidence="3" key="1">
    <citation type="submission" date="2020-11" db="EMBL/GenBank/DDBJ databases">
        <title>Nocardioides cynanchi sp. nov., isolated from soil of rhizosphere of Cynanchum wilfordii.</title>
        <authorList>
            <person name="Lee J.-S."/>
            <person name="Suh M.K."/>
            <person name="Kim J.-S."/>
        </authorList>
    </citation>
    <scope>NUCLEOTIDE SEQUENCE</scope>
    <source>
        <strain evidence="3">KCTC 19276</strain>
    </source>
</reference>
<dbReference type="AlphaFoldDB" id="A0A930VLN0"/>
<dbReference type="PANTHER" id="PTHR48081:SF8">
    <property type="entry name" value="ALPHA_BETA HYDROLASE FOLD-3 DOMAIN-CONTAINING PROTEIN-RELATED"/>
    <property type="match status" value="1"/>
</dbReference>
<evidence type="ECO:0000256" key="1">
    <source>
        <dbReference type="ARBA" id="ARBA00022801"/>
    </source>
</evidence>
<keyword evidence="1 3" id="KW-0378">Hydrolase</keyword>
<dbReference type="InterPro" id="IPR050300">
    <property type="entry name" value="GDXG_lipolytic_enzyme"/>
</dbReference>
<dbReference type="Gene3D" id="3.40.50.1820">
    <property type="entry name" value="alpha/beta hydrolase"/>
    <property type="match status" value="1"/>
</dbReference>
<feature type="domain" description="Alpha/beta hydrolase fold-3" evidence="2">
    <location>
        <begin position="86"/>
        <end position="289"/>
    </location>
</feature>
<dbReference type="SUPFAM" id="SSF53474">
    <property type="entry name" value="alpha/beta-Hydrolases"/>
    <property type="match status" value="1"/>
</dbReference>
<dbReference type="RefSeq" id="WP_194696018.1">
    <property type="nucleotide sequence ID" value="NZ_JADKPO010000009.1"/>
</dbReference>
<keyword evidence="4" id="KW-1185">Reference proteome</keyword>
<dbReference type="PANTHER" id="PTHR48081">
    <property type="entry name" value="AB HYDROLASE SUPERFAMILY PROTEIN C4A8.06C"/>
    <property type="match status" value="1"/>
</dbReference>
<dbReference type="GO" id="GO:0016787">
    <property type="term" value="F:hydrolase activity"/>
    <property type="evidence" value="ECO:0007669"/>
    <property type="project" value="UniProtKB-KW"/>
</dbReference>
<protein>
    <submittedName>
        <fullName evidence="3">Alpha/beta hydrolase</fullName>
    </submittedName>
</protein>
<gene>
    <name evidence="3" type="ORF">ISU10_08900</name>
</gene>
<proteinExistence type="predicted"/>
<dbReference type="InterPro" id="IPR013094">
    <property type="entry name" value="AB_hydrolase_3"/>
</dbReference>
<sequence length="310" mass="34310">MPSRLHQVYARVVPRVRKAEEMGGPEPEERDRVVRWHLTLDRSFPTRAVPGFHRKFRVVREELTQGGVTFPAYVVTPRHAAPTRTLFYLHGGGYMAPIDPFQVRYITRLATALGSSSGGVRVVMPDYPLAPEHTWRDSHDAIVELAARYSREPGGIALVGDSSGGGYALAIAISLRDRGHAQATHVVLHAPWVDLTTSTPETEAYDEVDPWLFVGKLRAYALWWAGGSADLGRPEVSPALADLAGLPPGLMFCGTRDLLLPGCRLLARRASEAGWSLTYVEQQGLIHAYPVLPFLREARVAMRQTLRFLS</sequence>
<dbReference type="InterPro" id="IPR029058">
    <property type="entry name" value="AB_hydrolase_fold"/>
</dbReference>
<name>A0A930VLN0_9ACTN</name>
<evidence type="ECO:0000313" key="3">
    <source>
        <dbReference type="EMBL" id="MBF4767881.1"/>
    </source>
</evidence>
<dbReference type="EMBL" id="JADKPO010000009">
    <property type="protein sequence ID" value="MBF4767881.1"/>
    <property type="molecule type" value="Genomic_DNA"/>
</dbReference>
<dbReference type="Proteomes" id="UP000660668">
    <property type="component" value="Unassembled WGS sequence"/>
</dbReference>
<evidence type="ECO:0000259" key="2">
    <source>
        <dbReference type="Pfam" id="PF07859"/>
    </source>
</evidence>
<accession>A0A930VLN0</accession>
<comment type="caution">
    <text evidence="3">The sequence shown here is derived from an EMBL/GenBank/DDBJ whole genome shotgun (WGS) entry which is preliminary data.</text>
</comment>